<keyword evidence="3" id="KW-0998">Cell outer membrane</keyword>
<name>A0A6J5GZP8_9BURK</name>
<accession>A0A6J5GZP8</accession>
<dbReference type="PANTHER" id="PTHR30329">
    <property type="entry name" value="STATOR ELEMENT OF FLAGELLAR MOTOR COMPLEX"/>
    <property type="match status" value="1"/>
</dbReference>
<sequence length="245" mass="27010">MTNRTSSERAKQTPLSRTSISRRQSVIRFLAPVLLFGAIAPAAFAQVVLVPAPAPRYEQAPAPRPGFEWQQGYWQWEHGRYAWIPGSWTAADVHVRHGYPGRIERASMAPAPRVERLSADALFPFDRGNVGDISASGRSDLPQIAARLRSSRASHVEVRGYTDRLGSDSYNMNLSQQRANAVKSALVAQGVPAAKIRAVGLGAQDPIVQCTRPSGPGLVQCLQPNRRVELVSFVADDRRWADRYQ</sequence>
<dbReference type="CDD" id="cd07185">
    <property type="entry name" value="OmpA_C-like"/>
    <property type="match status" value="1"/>
</dbReference>
<evidence type="ECO:0000313" key="7">
    <source>
        <dbReference type="Proteomes" id="UP000494252"/>
    </source>
</evidence>
<evidence type="ECO:0000259" key="5">
    <source>
        <dbReference type="PROSITE" id="PS51123"/>
    </source>
</evidence>
<dbReference type="PROSITE" id="PS51123">
    <property type="entry name" value="OMPA_2"/>
    <property type="match status" value="1"/>
</dbReference>
<dbReference type="PROSITE" id="PS01068">
    <property type="entry name" value="OMPA_1"/>
    <property type="match status" value="1"/>
</dbReference>
<keyword evidence="2 4" id="KW-0472">Membrane</keyword>
<evidence type="ECO:0000256" key="3">
    <source>
        <dbReference type="ARBA" id="ARBA00023237"/>
    </source>
</evidence>
<dbReference type="Pfam" id="PF12779">
    <property type="entry name" value="WXXGXW"/>
    <property type="match status" value="1"/>
</dbReference>
<evidence type="ECO:0000256" key="2">
    <source>
        <dbReference type="ARBA" id="ARBA00023136"/>
    </source>
</evidence>
<dbReference type="EMBL" id="CADIKI010000023">
    <property type="protein sequence ID" value="CAB3806467.1"/>
    <property type="molecule type" value="Genomic_DNA"/>
</dbReference>
<dbReference type="SUPFAM" id="SSF103088">
    <property type="entry name" value="OmpA-like"/>
    <property type="match status" value="1"/>
</dbReference>
<dbReference type="InterPro" id="IPR024447">
    <property type="entry name" value="YXWGXW_rpt"/>
</dbReference>
<feature type="domain" description="OmpA-like" evidence="5">
    <location>
        <begin position="110"/>
        <end position="236"/>
    </location>
</feature>
<dbReference type="GO" id="GO:0009279">
    <property type="term" value="C:cell outer membrane"/>
    <property type="evidence" value="ECO:0007669"/>
    <property type="project" value="UniProtKB-SubCell"/>
</dbReference>
<evidence type="ECO:0000256" key="4">
    <source>
        <dbReference type="PROSITE-ProRule" id="PRU00473"/>
    </source>
</evidence>
<dbReference type="PANTHER" id="PTHR30329:SF21">
    <property type="entry name" value="LIPOPROTEIN YIAD-RELATED"/>
    <property type="match status" value="1"/>
</dbReference>
<protein>
    <submittedName>
        <fullName evidence="6">Outer membrane protein A</fullName>
    </submittedName>
</protein>
<dbReference type="Pfam" id="PF00691">
    <property type="entry name" value="OmpA"/>
    <property type="match status" value="1"/>
</dbReference>
<gene>
    <name evidence="6" type="primary">ompA_3</name>
    <name evidence="6" type="ORF">LMG27177_06082</name>
</gene>
<dbReference type="InterPro" id="IPR006690">
    <property type="entry name" value="OMPA-like_CS"/>
</dbReference>
<evidence type="ECO:0000313" key="6">
    <source>
        <dbReference type="EMBL" id="CAB3806467.1"/>
    </source>
</evidence>
<dbReference type="InterPro" id="IPR036737">
    <property type="entry name" value="OmpA-like_sf"/>
</dbReference>
<dbReference type="InterPro" id="IPR006665">
    <property type="entry name" value="OmpA-like"/>
</dbReference>
<proteinExistence type="predicted"/>
<dbReference type="Gene3D" id="3.30.1330.60">
    <property type="entry name" value="OmpA-like domain"/>
    <property type="match status" value="1"/>
</dbReference>
<evidence type="ECO:0000256" key="1">
    <source>
        <dbReference type="ARBA" id="ARBA00004442"/>
    </source>
</evidence>
<dbReference type="InterPro" id="IPR050330">
    <property type="entry name" value="Bact_OuterMem_StrucFunc"/>
</dbReference>
<dbReference type="InterPro" id="IPR006664">
    <property type="entry name" value="OMP_bac"/>
</dbReference>
<dbReference type="PRINTS" id="PR01021">
    <property type="entry name" value="OMPADOMAIN"/>
</dbReference>
<keyword evidence="7" id="KW-1185">Reference proteome</keyword>
<comment type="subcellular location">
    <subcellularLocation>
        <location evidence="1">Cell outer membrane</location>
    </subcellularLocation>
</comment>
<organism evidence="6 7">
    <name type="scientific">Paraburkholderia fynbosensis</name>
    <dbReference type="NCBI Taxonomy" id="1200993"/>
    <lineage>
        <taxon>Bacteria</taxon>
        <taxon>Pseudomonadati</taxon>
        <taxon>Pseudomonadota</taxon>
        <taxon>Betaproteobacteria</taxon>
        <taxon>Burkholderiales</taxon>
        <taxon>Burkholderiaceae</taxon>
        <taxon>Paraburkholderia</taxon>
    </lineage>
</organism>
<dbReference type="AlphaFoldDB" id="A0A6J5GZP8"/>
<dbReference type="Proteomes" id="UP000494252">
    <property type="component" value="Unassembled WGS sequence"/>
</dbReference>
<reference evidence="6 7" key="1">
    <citation type="submission" date="2020-04" db="EMBL/GenBank/DDBJ databases">
        <authorList>
            <person name="De Canck E."/>
        </authorList>
    </citation>
    <scope>NUCLEOTIDE SEQUENCE [LARGE SCALE GENOMIC DNA]</scope>
    <source>
        <strain evidence="6 7">LMG 27177</strain>
    </source>
</reference>